<accession>A0A6J4J8N6</accession>
<feature type="chain" id="PRO_5027084487" description="DUF541 domain-containing protein" evidence="1">
    <location>
        <begin position="29"/>
        <end position="303"/>
    </location>
</feature>
<sequence length="303" mass="31874">MSTSIRDRVRATAALLAVTVAAVPPAGAQDNRQQLDRIEASLAQMKPEETVIPGLTVQGRGEVKITPDVARILLGVSSRGADGERVARDNAAAMRRVIDAVKRAGVEQKDIQTRKVALTPQYGQGGFGGGGRSFYRRRVASAPARAFNGTPAAGEPAAPRYPAVNGYEATSTLRISVRQLNDVGKVLAAASKAVPNVASTYFFDVDPVAAATARKDALREAVADAMEKARTVAEAAGVQPGEVRLIGVSLGKNTFESWIEASVRNQEAAGPFNHVNSGPPQEQSLVITVTARFTMPPLPLGTP</sequence>
<gene>
    <name evidence="2" type="ORF">AVDCRST_MAG63-3122</name>
</gene>
<dbReference type="Pfam" id="PF04402">
    <property type="entry name" value="SIMPL"/>
    <property type="match status" value="1"/>
</dbReference>
<organism evidence="2">
    <name type="scientific">uncultured Armatimonadetes bacterium</name>
    <dbReference type="NCBI Taxonomy" id="157466"/>
    <lineage>
        <taxon>Bacteria</taxon>
        <taxon>Bacillati</taxon>
        <taxon>Armatimonadota</taxon>
        <taxon>environmental samples</taxon>
    </lineage>
</organism>
<evidence type="ECO:0000256" key="1">
    <source>
        <dbReference type="SAM" id="SignalP"/>
    </source>
</evidence>
<dbReference type="Gene3D" id="3.30.110.170">
    <property type="entry name" value="Protein of unknown function (DUF541), domain 1"/>
    <property type="match status" value="1"/>
</dbReference>
<reference evidence="2" key="1">
    <citation type="submission" date="2020-02" db="EMBL/GenBank/DDBJ databases">
        <authorList>
            <person name="Meier V. D."/>
        </authorList>
    </citation>
    <scope>NUCLEOTIDE SEQUENCE</scope>
    <source>
        <strain evidence="2">AVDCRST_MAG63</strain>
    </source>
</reference>
<dbReference type="AlphaFoldDB" id="A0A6J4J8N6"/>
<dbReference type="InterPro" id="IPR052022">
    <property type="entry name" value="26kDa_periplasmic_antigen"/>
</dbReference>
<dbReference type="PANTHER" id="PTHR34387">
    <property type="entry name" value="SLR1258 PROTEIN"/>
    <property type="match status" value="1"/>
</dbReference>
<keyword evidence="1" id="KW-0732">Signal</keyword>
<dbReference type="PANTHER" id="PTHR34387:SF2">
    <property type="entry name" value="SLR1258 PROTEIN"/>
    <property type="match status" value="1"/>
</dbReference>
<protein>
    <recommendedName>
        <fullName evidence="3">DUF541 domain-containing protein</fullName>
    </recommendedName>
</protein>
<dbReference type="Gene3D" id="3.30.70.2970">
    <property type="entry name" value="Protein of unknown function (DUF541), domain 2"/>
    <property type="match status" value="1"/>
</dbReference>
<dbReference type="InterPro" id="IPR007497">
    <property type="entry name" value="SIMPL/DUF541"/>
</dbReference>
<dbReference type="GO" id="GO:0006974">
    <property type="term" value="P:DNA damage response"/>
    <property type="evidence" value="ECO:0007669"/>
    <property type="project" value="TreeGrafter"/>
</dbReference>
<proteinExistence type="predicted"/>
<evidence type="ECO:0008006" key="3">
    <source>
        <dbReference type="Google" id="ProtNLM"/>
    </source>
</evidence>
<evidence type="ECO:0000313" key="2">
    <source>
        <dbReference type="EMBL" id="CAA9273359.1"/>
    </source>
</evidence>
<dbReference type="EMBL" id="CADCTO010000403">
    <property type="protein sequence ID" value="CAA9273359.1"/>
    <property type="molecule type" value="Genomic_DNA"/>
</dbReference>
<name>A0A6J4J8N6_9BACT</name>
<feature type="signal peptide" evidence="1">
    <location>
        <begin position="1"/>
        <end position="28"/>
    </location>
</feature>